<keyword evidence="3" id="KW-0862">Zinc</keyword>
<sequence length="103" mass="11555">MAGLEIFGQDIGPTGTCRHYHSAVDVVALLCGECQQYFACYRCHDVMRHHAFQPVSKKVGRPVLCGACHKTLTYAEYKNDACPFCGAAFNPNCVLHQDRYFHD</sequence>
<evidence type="ECO:0000256" key="2">
    <source>
        <dbReference type="ARBA" id="ARBA00022771"/>
    </source>
</evidence>
<dbReference type="EMBL" id="JAAMFJ010000002">
    <property type="protein sequence ID" value="MBS9336563.1"/>
    <property type="molecule type" value="Genomic_DNA"/>
</dbReference>
<dbReference type="PROSITE" id="PS51266">
    <property type="entry name" value="ZF_CHY"/>
    <property type="match status" value="1"/>
</dbReference>
<evidence type="ECO:0000313" key="6">
    <source>
        <dbReference type="Proteomes" id="UP000735205"/>
    </source>
</evidence>
<keyword evidence="6" id="KW-1185">Reference proteome</keyword>
<evidence type="ECO:0000313" key="5">
    <source>
        <dbReference type="EMBL" id="MBS9336563.1"/>
    </source>
</evidence>
<keyword evidence="2" id="KW-0863">Zinc-finger</keyword>
<dbReference type="Pfam" id="PF05495">
    <property type="entry name" value="zf-CHY"/>
    <property type="match status" value="1"/>
</dbReference>
<dbReference type="InterPro" id="IPR037274">
    <property type="entry name" value="Znf_CHY_sf"/>
</dbReference>
<proteinExistence type="predicted"/>
<dbReference type="SUPFAM" id="SSF161219">
    <property type="entry name" value="CHY zinc finger-like"/>
    <property type="match status" value="1"/>
</dbReference>
<organism evidence="5 6">
    <name type="scientific">Fructobacillus papyrifericola</name>
    <dbReference type="NCBI Taxonomy" id="2713172"/>
    <lineage>
        <taxon>Bacteria</taxon>
        <taxon>Bacillati</taxon>
        <taxon>Bacillota</taxon>
        <taxon>Bacilli</taxon>
        <taxon>Lactobacillales</taxon>
        <taxon>Lactobacillaceae</taxon>
        <taxon>Fructobacillus</taxon>
    </lineage>
</organism>
<comment type="caution">
    <text evidence="5">The sequence shown here is derived from an EMBL/GenBank/DDBJ whole genome shotgun (WGS) entry which is preliminary data.</text>
</comment>
<dbReference type="InterPro" id="IPR008913">
    <property type="entry name" value="Znf_CHY"/>
</dbReference>
<reference evidence="5 6" key="1">
    <citation type="submission" date="2020-02" db="EMBL/GenBank/DDBJ databases">
        <title>Fructobacillus sp. isolated from paper mulberry of Taiwan.</title>
        <authorList>
            <person name="Lin S.-T."/>
        </authorList>
    </citation>
    <scope>NUCLEOTIDE SEQUENCE [LARGE SCALE GENOMIC DNA]</scope>
    <source>
        <strain evidence="5 6">M1-21</strain>
    </source>
</reference>
<gene>
    <name evidence="5" type="ORF">G6R28_04875</name>
</gene>
<feature type="domain" description="CHY-type" evidence="4">
    <location>
        <begin position="10"/>
        <end position="87"/>
    </location>
</feature>
<protein>
    <recommendedName>
        <fullName evidence="4">CHY-type domain-containing protein</fullName>
    </recommendedName>
</protein>
<keyword evidence="1" id="KW-0479">Metal-binding</keyword>
<evidence type="ECO:0000256" key="1">
    <source>
        <dbReference type="ARBA" id="ARBA00022723"/>
    </source>
</evidence>
<dbReference type="RefSeq" id="WP_213793115.1">
    <property type="nucleotide sequence ID" value="NZ_JAAMFJ010000002.1"/>
</dbReference>
<dbReference type="InterPro" id="IPR016694">
    <property type="entry name" value="UCP017292"/>
</dbReference>
<accession>A0ABS5QTN1</accession>
<evidence type="ECO:0000256" key="3">
    <source>
        <dbReference type="ARBA" id="ARBA00022833"/>
    </source>
</evidence>
<name>A0ABS5QTN1_9LACO</name>
<dbReference type="Proteomes" id="UP000735205">
    <property type="component" value="Unassembled WGS sequence"/>
</dbReference>
<dbReference type="PIRSF" id="PIRSF017292">
    <property type="entry name" value="UCP017292_Znf_CHY"/>
    <property type="match status" value="1"/>
</dbReference>
<evidence type="ECO:0000259" key="4">
    <source>
        <dbReference type="PROSITE" id="PS51266"/>
    </source>
</evidence>